<proteinExistence type="inferred from homology"/>
<dbReference type="InterPro" id="IPR012223">
    <property type="entry name" value="TEII"/>
</dbReference>
<name>A0ABS0NH30_9ACTN</name>
<feature type="domain" description="Thioesterase TesA-like" evidence="3">
    <location>
        <begin position="25"/>
        <end position="248"/>
    </location>
</feature>
<dbReference type="EMBL" id="JACYXC010000001">
    <property type="protein sequence ID" value="MBH5334497.1"/>
    <property type="molecule type" value="Genomic_DNA"/>
</dbReference>
<reference evidence="4 5" key="1">
    <citation type="submission" date="2020-09" db="EMBL/GenBank/DDBJ databases">
        <title>Biosynthesis of the nuclear factor of activated T cells inhibitor NFAT-133 and its congeners in Streptomyces pactum.</title>
        <authorList>
            <person name="Zhou W."/>
            <person name="Posri P."/>
            <person name="Abugrain M.E."/>
            <person name="Weisberg A.J."/>
            <person name="Chang J.H."/>
            <person name="Mahmud T."/>
        </authorList>
    </citation>
    <scope>NUCLEOTIDE SEQUENCE [LARGE SCALE GENOMIC DNA]</scope>
    <source>
        <strain evidence="4 5">ATCC 27456</strain>
    </source>
</reference>
<evidence type="ECO:0000259" key="3">
    <source>
        <dbReference type="SMART" id="SM00824"/>
    </source>
</evidence>
<evidence type="ECO:0000256" key="2">
    <source>
        <dbReference type="ARBA" id="ARBA00022801"/>
    </source>
</evidence>
<organism evidence="4 5">
    <name type="scientific">Streptomyces pactum</name>
    <dbReference type="NCBI Taxonomy" id="68249"/>
    <lineage>
        <taxon>Bacteria</taxon>
        <taxon>Bacillati</taxon>
        <taxon>Actinomycetota</taxon>
        <taxon>Actinomycetes</taxon>
        <taxon>Kitasatosporales</taxon>
        <taxon>Streptomycetaceae</taxon>
        <taxon>Streptomyces</taxon>
    </lineage>
</organism>
<dbReference type="Gene3D" id="3.40.50.1820">
    <property type="entry name" value="alpha/beta hydrolase"/>
    <property type="match status" value="1"/>
</dbReference>
<dbReference type="InterPro" id="IPR029058">
    <property type="entry name" value="AB_hydrolase_fold"/>
</dbReference>
<accession>A0ABS0NH30</accession>
<sequence>MATRDDEALWIRGFRPPGGAAVRLVCFPHAGGSASFYGPMARSFPPQAEVLAVQYPGRQDRRSEPVVRDIRELARRIAPVLEPAVAAGPVAFFGHSMGAVVAFETVRELQRRTGRAPVALFASGRRGPSTVRRESLHRDGDEAILAELRALNGTDSVILQDDDLLRMVLPALRGDYQAIETYRCAPDATVDCPVLALIGDRDPRVTAEEARVWQRHTTGRFDLQFFDGGHFYLVPRATEVMDRVAAGLQEYAAVPVDPTPRAAGRTAAPGC</sequence>
<protein>
    <submittedName>
        <fullName evidence="4">Thioesterase</fullName>
    </submittedName>
</protein>
<keyword evidence="2" id="KW-0378">Hydrolase</keyword>
<dbReference type="SUPFAM" id="SSF53474">
    <property type="entry name" value="alpha/beta-Hydrolases"/>
    <property type="match status" value="1"/>
</dbReference>
<dbReference type="RefSeq" id="WP_197991825.1">
    <property type="nucleotide sequence ID" value="NZ_JACYXC010000001.1"/>
</dbReference>
<evidence type="ECO:0000313" key="5">
    <source>
        <dbReference type="Proteomes" id="UP000807371"/>
    </source>
</evidence>
<dbReference type="InterPro" id="IPR001031">
    <property type="entry name" value="Thioesterase"/>
</dbReference>
<dbReference type="Proteomes" id="UP000807371">
    <property type="component" value="Unassembled WGS sequence"/>
</dbReference>
<keyword evidence="5" id="KW-1185">Reference proteome</keyword>
<gene>
    <name evidence="4" type="ORF">IHE55_06635</name>
</gene>
<dbReference type="InterPro" id="IPR020802">
    <property type="entry name" value="TesA-like"/>
</dbReference>
<comment type="caution">
    <text evidence="4">The sequence shown here is derived from an EMBL/GenBank/DDBJ whole genome shotgun (WGS) entry which is preliminary data.</text>
</comment>
<evidence type="ECO:0000256" key="1">
    <source>
        <dbReference type="ARBA" id="ARBA00007169"/>
    </source>
</evidence>
<dbReference type="PANTHER" id="PTHR11487">
    <property type="entry name" value="THIOESTERASE"/>
    <property type="match status" value="1"/>
</dbReference>
<evidence type="ECO:0000313" key="4">
    <source>
        <dbReference type="EMBL" id="MBH5334497.1"/>
    </source>
</evidence>
<comment type="similarity">
    <text evidence="1">Belongs to the thioesterase family.</text>
</comment>
<dbReference type="SMART" id="SM00824">
    <property type="entry name" value="PKS_TE"/>
    <property type="match status" value="1"/>
</dbReference>
<dbReference type="Pfam" id="PF00975">
    <property type="entry name" value="Thioesterase"/>
    <property type="match status" value="1"/>
</dbReference>
<dbReference type="PANTHER" id="PTHR11487:SF0">
    <property type="entry name" value="S-ACYL FATTY ACID SYNTHASE THIOESTERASE, MEDIUM CHAIN"/>
    <property type="match status" value="1"/>
</dbReference>